<dbReference type="STRING" id="927083.DB32_005574"/>
<organism evidence="2 3">
    <name type="scientific">Sandaracinus amylolyticus</name>
    <dbReference type="NCBI Taxonomy" id="927083"/>
    <lineage>
        <taxon>Bacteria</taxon>
        <taxon>Pseudomonadati</taxon>
        <taxon>Myxococcota</taxon>
        <taxon>Polyangia</taxon>
        <taxon>Polyangiales</taxon>
        <taxon>Sandaracinaceae</taxon>
        <taxon>Sandaracinus</taxon>
    </lineage>
</organism>
<feature type="compositionally biased region" description="Acidic residues" evidence="1">
    <location>
        <begin position="224"/>
        <end position="235"/>
    </location>
</feature>
<proteinExistence type="predicted"/>
<evidence type="ECO:0000256" key="1">
    <source>
        <dbReference type="SAM" id="MobiDB-lite"/>
    </source>
</evidence>
<dbReference type="KEGG" id="samy:DB32_005574"/>
<dbReference type="Proteomes" id="UP000034883">
    <property type="component" value="Chromosome"/>
</dbReference>
<reference evidence="2 3" key="1">
    <citation type="submission" date="2015-03" db="EMBL/GenBank/DDBJ databases">
        <title>Genome assembly of Sandaracinus amylolyticus DSM 53668.</title>
        <authorList>
            <person name="Sharma G."/>
            <person name="Subramanian S."/>
        </authorList>
    </citation>
    <scope>NUCLEOTIDE SEQUENCE [LARGE SCALE GENOMIC DNA]</scope>
    <source>
        <strain evidence="2 3">DSM 53668</strain>
    </source>
</reference>
<dbReference type="AlphaFoldDB" id="A0A0F6W627"/>
<feature type="region of interest" description="Disordered" evidence="1">
    <location>
        <begin position="219"/>
        <end position="241"/>
    </location>
</feature>
<dbReference type="EMBL" id="CP011125">
    <property type="protein sequence ID" value="AKF08425.1"/>
    <property type="molecule type" value="Genomic_DNA"/>
</dbReference>
<gene>
    <name evidence="2" type="ORF">DB32_005574</name>
</gene>
<evidence type="ECO:0000313" key="3">
    <source>
        <dbReference type="Proteomes" id="UP000034883"/>
    </source>
</evidence>
<sequence>MLRDMALDAIALLRLSASDLPEGAVVRTLSDGVLVRTRASFASEPDELAHALRRAVGDALDRHRDERGVLILPDVARPSGKTYESVVDEIGEGGTWISLDEDEEGAFEGGDLLATMMNAMSSPEMQSAIARARDAMAGAGGADPQRMMELARSMSAGMSPSVDADTEAEMKRMVEQHGAGEMPVDLGALMSDPAFQRMVDDVRTQLLSDPTKLAQLQEMFGALDGEDDDEDEGEGGDEKPS</sequence>
<evidence type="ECO:0000313" key="2">
    <source>
        <dbReference type="EMBL" id="AKF08425.1"/>
    </source>
</evidence>
<protein>
    <submittedName>
        <fullName evidence="2">Uncharacterized protein</fullName>
    </submittedName>
</protein>
<keyword evidence="3" id="KW-1185">Reference proteome</keyword>
<accession>A0A0F6W627</accession>
<name>A0A0F6W627_9BACT</name>